<dbReference type="InterPro" id="IPR000700">
    <property type="entry name" value="PAS-assoc_C"/>
</dbReference>
<dbReference type="InterPro" id="IPR000014">
    <property type="entry name" value="PAS"/>
</dbReference>
<dbReference type="PROSITE" id="PS50112">
    <property type="entry name" value="PAS"/>
    <property type="match status" value="3"/>
</dbReference>
<keyword evidence="6" id="KW-1185">Reference proteome</keyword>
<dbReference type="Gene3D" id="3.30.70.270">
    <property type="match status" value="1"/>
</dbReference>
<accession>A0A3G8YQZ7</accession>
<dbReference type="Gene3D" id="3.30.450.40">
    <property type="match status" value="3"/>
</dbReference>
<dbReference type="InterPro" id="IPR029016">
    <property type="entry name" value="GAF-like_dom_sf"/>
</dbReference>
<dbReference type="EMBL" id="CP034184">
    <property type="protein sequence ID" value="AZI44131.1"/>
    <property type="molecule type" value="Genomic_DNA"/>
</dbReference>
<dbReference type="Gene3D" id="3.30.450.20">
    <property type="entry name" value="PAS domain"/>
    <property type="match status" value="3"/>
</dbReference>
<feature type="domain" description="PAS" evidence="2">
    <location>
        <begin position="16"/>
        <end position="60"/>
    </location>
</feature>
<dbReference type="OrthoDB" id="9813903at2"/>
<dbReference type="CDD" id="cd00130">
    <property type="entry name" value="PAS"/>
    <property type="match status" value="3"/>
</dbReference>
<dbReference type="Proteomes" id="UP000276417">
    <property type="component" value="Chromosome 2"/>
</dbReference>
<dbReference type="InterPro" id="IPR052155">
    <property type="entry name" value="Biofilm_reg_signaling"/>
</dbReference>
<feature type="domain" description="GGDEF" evidence="4">
    <location>
        <begin position="937"/>
        <end position="1070"/>
    </location>
</feature>
<dbReference type="InterPro" id="IPR003018">
    <property type="entry name" value="GAF"/>
</dbReference>
<feature type="domain" description="PAS" evidence="2">
    <location>
        <begin position="592"/>
        <end position="662"/>
    </location>
</feature>
<protein>
    <submittedName>
        <fullName evidence="5">PAS domain S-box protein</fullName>
    </submittedName>
</protein>
<evidence type="ECO:0000313" key="5">
    <source>
        <dbReference type="EMBL" id="AZI44131.1"/>
    </source>
</evidence>
<dbReference type="PROSITE" id="PS50887">
    <property type="entry name" value="GGDEF"/>
    <property type="match status" value="1"/>
</dbReference>
<dbReference type="Pfam" id="PF00989">
    <property type="entry name" value="PAS"/>
    <property type="match status" value="1"/>
</dbReference>
<dbReference type="Pfam" id="PF08448">
    <property type="entry name" value="PAS_4"/>
    <property type="match status" value="1"/>
</dbReference>
<dbReference type="GO" id="GO:0006355">
    <property type="term" value="P:regulation of DNA-templated transcription"/>
    <property type="evidence" value="ECO:0007669"/>
    <property type="project" value="InterPro"/>
</dbReference>
<feature type="coiled-coil region" evidence="1">
    <location>
        <begin position="709"/>
        <end position="758"/>
    </location>
</feature>
<dbReference type="SUPFAM" id="SSF55785">
    <property type="entry name" value="PYP-like sensor domain (PAS domain)"/>
    <property type="match status" value="3"/>
</dbReference>
<dbReference type="NCBIfam" id="TIGR00229">
    <property type="entry name" value="sensory_box"/>
    <property type="match status" value="2"/>
</dbReference>
<dbReference type="PANTHER" id="PTHR44757:SF2">
    <property type="entry name" value="BIOFILM ARCHITECTURE MAINTENANCE PROTEIN MBAA"/>
    <property type="match status" value="1"/>
</dbReference>
<dbReference type="InterPro" id="IPR000160">
    <property type="entry name" value="GGDEF_dom"/>
</dbReference>
<dbReference type="AlphaFoldDB" id="A0A3G8YQZ7"/>
<evidence type="ECO:0000313" key="6">
    <source>
        <dbReference type="Proteomes" id="UP000276417"/>
    </source>
</evidence>
<name>A0A3G8YQZ7_9DEIO</name>
<dbReference type="InterPro" id="IPR013767">
    <property type="entry name" value="PAS_fold"/>
</dbReference>
<dbReference type="NCBIfam" id="TIGR00254">
    <property type="entry name" value="GGDEF"/>
    <property type="match status" value="1"/>
</dbReference>
<dbReference type="PROSITE" id="PS50113">
    <property type="entry name" value="PAC"/>
    <property type="match status" value="1"/>
</dbReference>
<dbReference type="SMART" id="SM00086">
    <property type="entry name" value="PAC"/>
    <property type="match status" value="2"/>
</dbReference>
<dbReference type="FunFam" id="3.30.70.270:FF:000001">
    <property type="entry name" value="Diguanylate cyclase domain protein"/>
    <property type="match status" value="1"/>
</dbReference>
<dbReference type="SMART" id="SM00091">
    <property type="entry name" value="PAS"/>
    <property type="match status" value="3"/>
</dbReference>
<dbReference type="Pfam" id="PF00990">
    <property type="entry name" value="GGDEF"/>
    <property type="match status" value="1"/>
</dbReference>
<sequence length="1070" mass="117876">MTTEGMSMTSLSPVLPPRTLETLLVSVPSALFVLDADGRVLYANALAANLVRRSPESVLGCDIAQEFGQFLSAQWDQACQTARSEQRTVEYELHNVALAGWFRLFLTPVEDNLVIHIKDTTELNRMMQLQQVSTALARCTTPDEVIEVTLLQAVSTMGAYLGAVFELDLSGENLELVGDVGYPETLRATAKYVPLAENFPPCEAVRTGKPVFLLGEALDQRYVGRAEIRSARTQSLASLPLLVEERALGVLVLSFQTEQTFGQQAQAFMLAFALQCAQALERVRGRAVIEESRERLAFLAAASALLSSSLDIHGTLQRLGQLAVENVANWVTIFLADETGHLQLTTAVHRDPDHLPLLNALMDNYPLNMNDQHGVVQVYRTGRSSLVGAVAVTVIDAIPDVGKREILRAMRLESLMTVPLTTRGRVIGAMALASSNAEKAYGPEDLELAAELARRAAGIIENAQLFSAAQDGEARLAGIIGTVTDAVITSDEQGLIVVFNAAAEQMFGLSAFEALGQSPEHFRPSPLPDNQLAASSMVGTAGHRMFAERADGTSFPVEETTSEVVVRGQRLLTSVIRDVTERLQTEQTLLESEARFRTTFEQAAVGIAHVGLNGRWQSVNDRLCDIVGYSREELLTLSFPEMTHKDDLEEDLEYVDQLRSGNIRTYSMRKRFYRKGGGLVWVNITGSLMRDSNGEAQYFIKVVEDITDIKQAEVALRAARDDLERRVEERTGDLQRLSQELQVQVQELELRNGEAKVLSEMSEMLQACFTFHEVEQVVAQHAAQLFPGIPGKLYAYGASKNGLEELVAWNGQSTSAFLFGPEECWGLRRGRLFASAGGGLTCQHHRATGATLCVPMLAQGETVGLLYLEGNEAGFSKRQERLAQTVAETVALAMVNLRLRETLRQQSIRDPLTGLFNRRYLEETFERELRRAERKSECIGIIMLDVDRFKTFNDTHGHEAGDALLKALGGLLKESIRAEDVACRYGGEEFTLLLTGATQQQTFDRAEQIREAITRLKIMNQGKILEGVSASMGVATFPQHGRELAGLVRAADLALYRAKREGRNRVINAD</sequence>
<dbReference type="CDD" id="cd01949">
    <property type="entry name" value="GGDEF"/>
    <property type="match status" value="1"/>
</dbReference>
<dbReference type="InterPro" id="IPR043128">
    <property type="entry name" value="Rev_trsase/Diguanyl_cyclase"/>
</dbReference>
<dbReference type="InterPro" id="IPR013656">
    <property type="entry name" value="PAS_4"/>
</dbReference>
<evidence type="ECO:0000259" key="4">
    <source>
        <dbReference type="PROSITE" id="PS50887"/>
    </source>
</evidence>
<dbReference type="Pfam" id="PF08447">
    <property type="entry name" value="PAS_3"/>
    <property type="match status" value="1"/>
</dbReference>
<dbReference type="InterPro" id="IPR001610">
    <property type="entry name" value="PAC"/>
</dbReference>
<keyword evidence="1" id="KW-0175">Coiled coil</keyword>
<dbReference type="InterPro" id="IPR013655">
    <property type="entry name" value="PAS_fold_3"/>
</dbReference>
<feature type="domain" description="PAC" evidence="3">
    <location>
        <begin position="666"/>
        <end position="718"/>
    </location>
</feature>
<evidence type="ECO:0000256" key="1">
    <source>
        <dbReference type="SAM" id="Coils"/>
    </source>
</evidence>
<dbReference type="KEGG" id="dph:EHF33_14590"/>
<evidence type="ECO:0000259" key="3">
    <source>
        <dbReference type="PROSITE" id="PS50113"/>
    </source>
</evidence>
<dbReference type="PANTHER" id="PTHR44757">
    <property type="entry name" value="DIGUANYLATE CYCLASE DGCP"/>
    <property type="match status" value="1"/>
</dbReference>
<dbReference type="Pfam" id="PF01590">
    <property type="entry name" value="GAF"/>
    <property type="match status" value="2"/>
</dbReference>
<dbReference type="SMART" id="SM00267">
    <property type="entry name" value="GGDEF"/>
    <property type="match status" value="1"/>
</dbReference>
<organism evidence="5 6">
    <name type="scientific">Deinococcus psychrotolerans</name>
    <dbReference type="NCBI Taxonomy" id="2489213"/>
    <lineage>
        <taxon>Bacteria</taxon>
        <taxon>Thermotogati</taxon>
        <taxon>Deinococcota</taxon>
        <taxon>Deinococci</taxon>
        <taxon>Deinococcales</taxon>
        <taxon>Deinococcaceae</taxon>
        <taxon>Deinococcus</taxon>
    </lineage>
</organism>
<dbReference type="SUPFAM" id="SSF55073">
    <property type="entry name" value="Nucleotide cyclase"/>
    <property type="match status" value="1"/>
</dbReference>
<dbReference type="SMART" id="SM00065">
    <property type="entry name" value="GAF"/>
    <property type="match status" value="3"/>
</dbReference>
<gene>
    <name evidence="5" type="ORF">EHF33_14590</name>
</gene>
<reference evidence="5 6" key="1">
    <citation type="submission" date="2018-11" db="EMBL/GenBank/DDBJ databases">
        <title>Deinococcus shelandsis sp. nov., isolated from South Shetland Islands soil of Antarctica.</title>
        <authorList>
            <person name="Tian J."/>
        </authorList>
    </citation>
    <scope>NUCLEOTIDE SEQUENCE [LARGE SCALE GENOMIC DNA]</scope>
    <source>
        <strain evidence="5 6">S14-83T</strain>
    </source>
</reference>
<evidence type="ECO:0000259" key="2">
    <source>
        <dbReference type="PROSITE" id="PS50112"/>
    </source>
</evidence>
<dbReference type="Pfam" id="PF13185">
    <property type="entry name" value="GAF_2"/>
    <property type="match status" value="1"/>
</dbReference>
<dbReference type="SUPFAM" id="SSF55781">
    <property type="entry name" value="GAF domain-like"/>
    <property type="match status" value="3"/>
</dbReference>
<dbReference type="InterPro" id="IPR035965">
    <property type="entry name" value="PAS-like_dom_sf"/>
</dbReference>
<proteinExistence type="predicted"/>
<dbReference type="InterPro" id="IPR029787">
    <property type="entry name" value="Nucleotide_cyclase"/>
</dbReference>
<feature type="domain" description="PAS" evidence="2">
    <location>
        <begin position="472"/>
        <end position="525"/>
    </location>
</feature>